<gene>
    <name evidence="8 10" type="primary">dut</name>
    <name evidence="10" type="ORF">SAMEA4475696_01857</name>
</gene>
<accession>A0A239VNI9</accession>
<evidence type="ECO:0000256" key="8">
    <source>
        <dbReference type="HAMAP-Rule" id="MF_00116"/>
    </source>
</evidence>
<evidence type="ECO:0000256" key="5">
    <source>
        <dbReference type="ARBA" id="ARBA00022842"/>
    </source>
</evidence>
<dbReference type="UniPathway" id="UPA00610">
    <property type="reaction ID" value="UER00666"/>
</dbReference>
<feature type="binding site" evidence="8">
    <location>
        <position position="78"/>
    </location>
    <ligand>
        <name>substrate</name>
    </ligand>
</feature>
<keyword evidence="6 8" id="KW-0546">Nucleotide metabolism</keyword>
<dbReference type="GO" id="GO:0006226">
    <property type="term" value="P:dUMP biosynthetic process"/>
    <property type="evidence" value="ECO:0007669"/>
    <property type="project" value="UniProtKB-UniRule"/>
</dbReference>
<evidence type="ECO:0000256" key="3">
    <source>
        <dbReference type="ARBA" id="ARBA00022723"/>
    </source>
</evidence>
<evidence type="ECO:0000256" key="4">
    <source>
        <dbReference type="ARBA" id="ARBA00022801"/>
    </source>
</evidence>
<proteinExistence type="inferred from homology"/>
<dbReference type="PANTHER" id="PTHR11241:SF0">
    <property type="entry name" value="DEOXYURIDINE 5'-TRIPHOSPHATE NUCLEOTIDOHYDROLASE"/>
    <property type="match status" value="1"/>
</dbReference>
<dbReference type="CDD" id="cd07557">
    <property type="entry name" value="trimeric_dUTPase"/>
    <property type="match status" value="1"/>
</dbReference>
<dbReference type="GO" id="GO:0004170">
    <property type="term" value="F:dUTP diphosphatase activity"/>
    <property type="evidence" value="ECO:0007669"/>
    <property type="project" value="UniProtKB-UniRule"/>
</dbReference>
<dbReference type="NCBIfam" id="TIGR00576">
    <property type="entry name" value="dut"/>
    <property type="match status" value="1"/>
</dbReference>
<dbReference type="InterPro" id="IPR008181">
    <property type="entry name" value="dUTPase"/>
</dbReference>
<evidence type="ECO:0000256" key="6">
    <source>
        <dbReference type="ARBA" id="ARBA00023080"/>
    </source>
</evidence>
<evidence type="ECO:0000313" key="10">
    <source>
        <dbReference type="EMBL" id="SNV23632.1"/>
    </source>
</evidence>
<dbReference type="EC" id="3.6.1.23" evidence="8"/>
<comment type="function">
    <text evidence="8">This enzyme is involved in nucleotide metabolism: it produces dUMP, the immediate precursor of thymidine nucleotides and it decreases the intracellular concentration of dUTP so that uracil cannot be incorporated into DNA.</text>
</comment>
<dbReference type="GeneID" id="63460050"/>
<protein>
    <recommendedName>
        <fullName evidence="8">Deoxyuridine 5'-triphosphate nucleotidohydrolase</fullName>
        <shortName evidence="8">dUTPase</shortName>
        <ecNumber evidence="8">3.6.1.23</ecNumber>
    </recommendedName>
    <alternativeName>
        <fullName evidence="8">dUTP pyrophosphatase</fullName>
    </alternativeName>
</protein>
<feature type="domain" description="dUTPase-like" evidence="9">
    <location>
        <begin position="15"/>
        <end position="145"/>
    </location>
</feature>
<reference evidence="10 11" key="1">
    <citation type="submission" date="2017-06" db="EMBL/GenBank/DDBJ databases">
        <authorList>
            <consortium name="Pathogen Informatics"/>
        </authorList>
    </citation>
    <scope>NUCLEOTIDE SEQUENCE [LARGE SCALE GENOMIC DNA]</scope>
    <source>
        <strain evidence="10 11">NCTC13039</strain>
    </source>
</reference>
<evidence type="ECO:0000313" key="11">
    <source>
        <dbReference type="Proteomes" id="UP000242637"/>
    </source>
</evidence>
<dbReference type="InterPro" id="IPR029054">
    <property type="entry name" value="dUTPase-like"/>
</dbReference>
<dbReference type="InterPro" id="IPR036157">
    <property type="entry name" value="dUTPase-like_sf"/>
</dbReference>
<comment type="caution">
    <text evidence="8">Lacks conserved residue(s) required for the propagation of feature annotation.</text>
</comment>
<dbReference type="PANTHER" id="PTHR11241">
    <property type="entry name" value="DEOXYURIDINE 5'-TRIPHOSPHATE NUCLEOTIDOHYDROLASE"/>
    <property type="match status" value="1"/>
</dbReference>
<comment type="pathway">
    <text evidence="8">Pyrimidine metabolism; dUMP biosynthesis; dUMP from dCTP (dUTP route): step 2/2.</text>
</comment>
<organism evidence="10 11">
    <name type="scientific">Dermatophilus congolensis</name>
    <dbReference type="NCBI Taxonomy" id="1863"/>
    <lineage>
        <taxon>Bacteria</taxon>
        <taxon>Bacillati</taxon>
        <taxon>Actinomycetota</taxon>
        <taxon>Actinomycetes</taxon>
        <taxon>Micrococcales</taxon>
        <taxon>Dermatophilaceae</taxon>
        <taxon>Dermatophilus</taxon>
    </lineage>
</organism>
<dbReference type="Gene3D" id="2.70.40.10">
    <property type="match status" value="1"/>
</dbReference>
<dbReference type="Pfam" id="PF00692">
    <property type="entry name" value="dUTPase"/>
    <property type="match status" value="1"/>
</dbReference>
<evidence type="ECO:0000259" key="9">
    <source>
        <dbReference type="Pfam" id="PF00692"/>
    </source>
</evidence>
<keyword evidence="11" id="KW-1185">Reference proteome</keyword>
<dbReference type="EMBL" id="LT906453">
    <property type="protein sequence ID" value="SNV23632.1"/>
    <property type="molecule type" value="Genomic_DNA"/>
</dbReference>
<dbReference type="STRING" id="1121387.GCA_000429885_00227"/>
<dbReference type="RefSeq" id="WP_034400379.1">
    <property type="nucleotide sequence ID" value="NZ_LT906453.1"/>
</dbReference>
<dbReference type="InterPro" id="IPR033704">
    <property type="entry name" value="dUTPase_trimeric"/>
</dbReference>
<evidence type="ECO:0000256" key="7">
    <source>
        <dbReference type="ARBA" id="ARBA00047686"/>
    </source>
</evidence>
<evidence type="ECO:0000256" key="1">
    <source>
        <dbReference type="ARBA" id="ARBA00001946"/>
    </source>
</evidence>
<keyword evidence="3 8" id="KW-0479">Metal-binding</keyword>
<keyword evidence="4 8" id="KW-0378">Hydrolase</keyword>
<keyword evidence="5 8" id="KW-0460">Magnesium</keyword>
<dbReference type="AlphaFoldDB" id="A0A239VNI9"/>
<evidence type="ECO:0000256" key="2">
    <source>
        <dbReference type="ARBA" id="ARBA00006581"/>
    </source>
</evidence>
<comment type="cofactor">
    <cofactor evidence="1 8">
        <name>Mg(2+)</name>
        <dbReference type="ChEBI" id="CHEBI:18420"/>
    </cofactor>
</comment>
<sequence length="152" mass="16307">MPEVRVNVRRLDPELPLPRYARDGDAGVDLCARVDTVLEPGARFLMPTGLAIAVPRGFVGLVHPRSGLAIRHGVTVVNAPGTIDAGYTGEVCVPLINVDRSEAFTITRGDRIAQLVLQEVASIVWNEVDELDSTERGESGFGASGGFGERRD</sequence>
<dbReference type="HAMAP" id="MF_00116">
    <property type="entry name" value="dUTPase_bact"/>
    <property type="match status" value="1"/>
</dbReference>
<dbReference type="SUPFAM" id="SSF51283">
    <property type="entry name" value="dUTPase-like"/>
    <property type="match status" value="1"/>
</dbReference>
<dbReference type="FunFam" id="2.70.40.10:FF:000008">
    <property type="entry name" value="Deoxyuridine 5'-triphosphate nucleotidohydrolase"/>
    <property type="match status" value="1"/>
</dbReference>
<dbReference type="KEGG" id="dco:SAMEA4475696_1857"/>
<dbReference type="Proteomes" id="UP000242637">
    <property type="component" value="Chromosome 1"/>
</dbReference>
<name>A0A239VNI9_9MICO</name>
<feature type="binding site" evidence="8">
    <location>
        <begin position="82"/>
        <end position="84"/>
    </location>
    <ligand>
        <name>substrate</name>
    </ligand>
</feature>
<dbReference type="GO" id="GO:0000287">
    <property type="term" value="F:magnesium ion binding"/>
    <property type="evidence" value="ECO:0007669"/>
    <property type="project" value="UniProtKB-UniRule"/>
</dbReference>
<comment type="similarity">
    <text evidence="2 8">Belongs to the dUTPase family.</text>
</comment>
<comment type="catalytic activity">
    <reaction evidence="7 8">
        <text>dUTP + H2O = dUMP + diphosphate + H(+)</text>
        <dbReference type="Rhea" id="RHEA:10248"/>
        <dbReference type="ChEBI" id="CHEBI:15377"/>
        <dbReference type="ChEBI" id="CHEBI:15378"/>
        <dbReference type="ChEBI" id="CHEBI:33019"/>
        <dbReference type="ChEBI" id="CHEBI:61555"/>
        <dbReference type="ChEBI" id="CHEBI:246422"/>
        <dbReference type="EC" id="3.6.1.23"/>
    </reaction>
</comment>
<dbReference type="GO" id="GO:0046081">
    <property type="term" value="P:dUTP catabolic process"/>
    <property type="evidence" value="ECO:0007669"/>
    <property type="project" value="InterPro"/>
</dbReference>
<feature type="binding site" evidence="8">
    <location>
        <begin position="65"/>
        <end position="67"/>
    </location>
    <ligand>
        <name>substrate</name>
    </ligand>
</feature>
<dbReference type="NCBIfam" id="NF001862">
    <property type="entry name" value="PRK00601.1"/>
    <property type="match status" value="1"/>
</dbReference>